<protein>
    <submittedName>
        <fullName evidence="1">Uncharacterized protein</fullName>
    </submittedName>
</protein>
<dbReference type="EMBL" id="QBMN01000150">
    <property type="protein sequence ID" value="PZO36100.1"/>
    <property type="molecule type" value="Genomic_DNA"/>
</dbReference>
<feature type="non-terminal residue" evidence="1">
    <location>
        <position position="1"/>
    </location>
</feature>
<evidence type="ECO:0000313" key="1">
    <source>
        <dbReference type="EMBL" id="PZO36100.1"/>
    </source>
</evidence>
<comment type="caution">
    <text evidence="1">The sequence shown here is derived from an EMBL/GenBank/DDBJ whole genome shotgun (WGS) entry which is preliminary data.</text>
</comment>
<sequence length="67" mass="7297">LPVTGSAPAATSRSEPSLGLYALPFRYRLNDPLAETMIEAPAGDDQTVVQKLFFVELRLVKGLLSQH</sequence>
<dbReference type="Proteomes" id="UP000249081">
    <property type="component" value="Unassembled WGS sequence"/>
</dbReference>
<evidence type="ECO:0000313" key="2">
    <source>
        <dbReference type="Proteomes" id="UP000249081"/>
    </source>
</evidence>
<gene>
    <name evidence="1" type="ORF">DCF17_17670</name>
</gene>
<dbReference type="AlphaFoldDB" id="A0A2W4VVV2"/>
<organism evidence="1 2">
    <name type="scientific">Shackletoniella antarctica</name>
    <dbReference type="NCBI Taxonomy" id="268115"/>
    <lineage>
        <taxon>Bacteria</taxon>
        <taxon>Bacillati</taxon>
        <taxon>Cyanobacteriota</taxon>
        <taxon>Cyanophyceae</taxon>
        <taxon>Oculatellales</taxon>
        <taxon>Oculatellaceae</taxon>
        <taxon>Shackletoniella</taxon>
    </lineage>
</organism>
<proteinExistence type="predicted"/>
<name>A0A2W4VVV2_9CYAN</name>
<reference evidence="1 2" key="2">
    <citation type="submission" date="2018-06" db="EMBL/GenBank/DDBJ databases">
        <title>Metagenomic assembly of (sub)arctic Cyanobacteria and their associated microbiome from non-axenic cultures.</title>
        <authorList>
            <person name="Baurain D."/>
        </authorList>
    </citation>
    <scope>NUCLEOTIDE SEQUENCE [LARGE SCALE GENOMIC DNA]</scope>
    <source>
        <strain evidence="1">ULC041bin1</strain>
    </source>
</reference>
<reference evidence="2" key="1">
    <citation type="submission" date="2018-04" db="EMBL/GenBank/DDBJ databases">
        <authorList>
            <person name="Cornet L."/>
        </authorList>
    </citation>
    <scope>NUCLEOTIDE SEQUENCE [LARGE SCALE GENOMIC DNA]</scope>
</reference>
<accession>A0A2W4VVV2</accession>